<feature type="transmembrane region" description="Helical" evidence="1">
    <location>
        <begin position="7"/>
        <end position="28"/>
    </location>
</feature>
<dbReference type="OrthoDB" id="1446429at2"/>
<dbReference type="RefSeq" id="WP_044632974.1">
    <property type="nucleotide sequence ID" value="NZ_JTDW01000007.1"/>
</dbReference>
<sequence>MNLHKVLKIVAFALAIIGAIFALMIMGSEEEAAQGLSGNILYVAYAVLAIVIALVVVFVIKGLFSGDIKKTLLTVGAFLVIIAISFGVSSGSDLDLQPFIQKGSDVTESTSKTVGAGLIAFYILAVLAIGSMLVGGAKKILNK</sequence>
<reference evidence="2 3" key="1">
    <citation type="submission" date="2014-11" db="EMBL/GenBank/DDBJ databases">
        <title>Tamlana sedimentorum sp. nov., isolated from shallow sand sediments of the Sea of Japan.</title>
        <authorList>
            <person name="Romanenko L.A."/>
        </authorList>
    </citation>
    <scope>NUCLEOTIDE SEQUENCE [LARGE SCALE GENOMIC DNA]</scope>
    <source>
        <strain evidence="2 3">JCM 19808</strain>
    </source>
</reference>
<protein>
    <submittedName>
        <fullName evidence="2">Membrane protein</fullName>
    </submittedName>
</protein>
<accession>A0A0D7W800</accession>
<dbReference type="PRINTS" id="PR00173">
    <property type="entry name" value="EDTRNSPORT"/>
</dbReference>
<dbReference type="Proteomes" id="UP000032578">
    <property type="component" value="Unassembled WGS sequence"/>
</dbReference>
<dbReference type="PATRIC" id="fig|1435349.4.peg.3164"/>
<feature type="transmembrane region" description="Helical" evidence="1">
    <location>
        <begin position="40"/>
        <end position="60"/>
    </location>
</feature>
<comment type="caution">
    <text evidence="2">The sequence shown here is derived from an EMBL/GenBank/DDBJ whole genome shotgun (WGS) entry which is preliminary data.</text>
</comment>
<evidence type="ECO:0000313" key="3">
    <source>
        <dbReference type="Proteomes" id="UP000032578"/>
    </source>
</evidence>
<dbReference type="EMBL" id="JTDW01000007">
    <property type="protein sequence ID" value="KJD35174.1"/>
    <property type="molecule type" value="Genomic_DNA"/>
</dbReference>
<name>A0A0D7W800_9FLAO</name>
<keyword evidence="3" id="KW-1185">Reference proteome</keyword>
<keyword evidence="1" id="KW-0812">Transmembrane</keyword>
<evidence type="ECO:0000256" key="1">
    <source>
        <dbReference type="SAM" id="Phobius"/>
    </source>
</evidence>
<dbReference type="AlphaFoldDB" id="A0A0D7W800"/>
<gene>
    <name evidence="2" type="ORF">PW52_10850</name>
</gene>
<keyword evidence="1" id="KW-0472">Membrane</keyword>
<feature type="transmembrane region" description="Helical" evidence="1">
    <location>
        <begin position="72"/>
        <end position="94"/>
    </location>
</feature>
<evidence type="ECO:0000313" key="2">
    <source>
        <dbReference type="EMBL" id="KJD35174.1"/>
    </source>
</evidence>
<proteinExistence type="predicted"/>
<keyword evidence="1" id="KW-1133">Transmembrane helix</keyword>
<dbReference type="STRING" id="1435349.PW52_10850"/>
<organism evidence="2 3">
    <name type="scientific">Neotamlana sedimentorum</name>
    <dbReference type="NCBI Taxonomy" id="1435349"/>
    <lineage>
        <taxon>Bacteria</taxon>
        <taxon>Pseudomonadati</taxon>
        <taxon>Bacteroidota</taxon>
        <taxon>Flavobacteriia</taxon>
        <taxon>Flavobacteriales</taxon>
        <taxon>Flavobacteriaceae</taxon>
        <taxon>Neotamlana</taxon>
    </lineage>
</organism>
<feature type="transmembrane region" description="Helical" evidence="1">
    <location>
        <begin position="114"/>
        <end position="137"/>
    </location>
</feature>